<organism evidence="9 10">
    <name type="scientific">Planctopirus hydrillae</name>
    <dbReference type="NCBI Taxonomy" id="1841610"/>
    <lineage>
        <taxon>Bacteria</taxon>
        <taxon>Pseudomonadati</taxon>
        <taxon>Planctomycetota</taxon>
        <taxon>Planctomycetia</taxon>
        <taxon>Planctomycetales</taxon>
        <taxon>Planctomycetaceae</taxon>
        <taxon>Planctopirus</taxon>
    </lineage>
</organism>
<protein>
    <submittedName>
        <fullName evidence="9">Sigma-54-dependent Fis family transcriptional regulator</fullName>
    </submittedName>
</protein>
<sequence>MSQEVITKADPAYLVVRTGVKRGDVYRLPHNQVTTIGRATTCRIVVQDEICSRNHCELFFDVNCWRLRDCGSRNGTKLRGERISGDVELKFGQSFQIGSTIFGLAGSLTQRWDDDDGLDEPIESDTVDALRERHESDSNPEILHRRRQSRFRQPVDAAARDKTSLELSRLYRLALEMGSATTAQGLSEIVLEGLLNASSATIGAILLMSSSLAKNSGGNDQLSVVAYRAQNHQPYHPVSDSLSQIVLKDQEAVLARDISSDDRFLDRDSLGEIEAQSVICAPVRTAEKVYGLIHLYSTDNVSQLEVDDLEFTLAVADQMAAGLEQLQRVEKLQAGLQRAEVENQTLREQLRSEMDLIGESPAMQQLKNRIARIAPTDATALIRGESGSGKELIARAIHLHSNRRGGPFITMNCAALSESLLESELFGHEKGSFTGAVGRKLGKFEQAHQGTIFLDEVGEMSPGVQAKFLRVLEGHPFERVGGGDPVHADVRVVAATNRDLEKAVSEGTFRQDLYFRLQVVELVVEPLRRRKLDIPLLANYFLNRFARKMARNMVGFTPGAMQALIEYDWPGNVRELQHTIERAVILCPHEAVGQADLHLSALGTTGKSVEPARDISTRQTFEALPLEIVEQQHILATLEWTGWNKSQAAQILGIERSTLDRKLKRYDVERPRERN</sequence>
<dbReference type="Pfam" id="PF25601">
    <property type="entry name" value="AAA_lid_14"/>
    <property type="match status" value="1"/>
</dbReference>
<evidence type="ECO:0000313" key="10">
    <source>
        <dbReference type="Proteomes" id="UP000094828"/>
    </source>
</evidence>
<dbReference type="Proteomes" id="UP000094828">
    <property type="component" value="Unassembled WGS sequence"/>
</dbReference>
<dbReference type="Gene3D" id="3.40.50.300">
    <property type="entry name" value="P-loop containing nucleotide triphosphate hydrolases"/>
    <property type="match status" value="1"/>
</dbReference>
<dbReference type="OrthoDB" id="9761019at2"/>
<feature type="coiled-coil region" evidence="6">
    <location>
        <begin position="329"/>
        <end position="356"/>
    </location>
</feature>
<gene>
    <name evidence="9" type="ORF">A6X21_20375</name>
</gene>
<dbReference type="Pfam" id="PF02954">
    <property type="entry name" value="HTH_8"/>
    <property type="match status" value="1"/>
</dbReference>
<dbReference type="InterPro" id="IPR025944">
    <property type="entry name" value="Sigma_54_int_dom_CS"/>
</dbReference>
<reference evidence="9 10" key="1">
    <citation type="submission" date="2016-05" db="EMBL/GenBank/DDBJ databases">
        <title>Genomic and physiological characterization of Planctopirus sp. isolated from fresh water lake.</title>
        <authorList>
            <person name="Subhash Y."/>
            <person name="Ramana C."/>
        </authorList>
    </citation>
    <scope>NUCLEOTIDE SEQUENCE [LARGE SCALE GENOMIC DNA]</scope>
    <source>
        <strain evidence="9 10">JC280</strain>
    </source>
</reference>
<name>A0A1C3EHI4_9PLAN</name>
<dbReference type="RefSeq" id="WP_068847217.1">
    <property type="nucleotide sequence ID" value="NZ_LYDR01000063.1"/>
</dbReference>
<dbReference type="InterPro" id="IPR008984">
    <property type="entry name" value="SMAD_FHA_dom_sf"/>
</dbReference>
<keyword evidence="10" id="KW-1185">Reference proteome</keyword>
<dbReference type="Pfam" id="PF00158">
    <property type="entry name" value="Sigma54_activat"/>
    <property type="match status" value="1"/>
</dbReference>
<dbReference type="Gene3D" id="1.10.10.60">
    <property type="entry name" value="Homeodomain-like"/>
    <property type="match status" value="1"/>
</dbReference>
<keyword evidence="1" id="KW-0547">Nucleotide-binding</keyword>
<feature type="domain" description="Sigma-54 factor interaction" evidence="8">
    <location>
        <begin position="356"/>
        <end position="585"/>
    </location>
</feature>
<dbReference type="SUPFAM" id="SSF55781">
    <property type="entry name" value="GAF domain-like"/>
    <property type="match status" value="1"/>
</dbReference>
<dbReference type="PROSITE" id="PS00688">
    <property type="entry name" value="SIGMA54_INTERACT_3"/>
    <property type="match status" value="1"/>
</dbReference>
<evidence type="ECO:0000256" key="2">
    <source>
        <dbReference type="ARBA" id="ARBA00022840"/>
    </source>
</evidence>
<dbReference type="GO" id="GO:0043565">
    <property type="term" value="F:sequence-specific DNA binding"/>
    <property type="evidence" value="ECO:0007669"/>
    <property type="project" value="InterPro"/>
</dbReference>
<dbReference type="InterPro" id="IPR027417">
    <property type="entry name" value="P-loop_NTPase"/>
</dbReference>
<dbReference type="InterPro" id="IPR002078">
    <property type="entry name" value="Sigma_54_int"/>
</dbReference>
<dbReference type="InterPro" id="IPR058031">
    <property type="entry name" value="AAA_lid_NorR"/>
</dbReference>
<dbReference type="PRINTS" id="PR01590">
    <property type="entry name" value="HTHFIS"/>
</dbReference>
<dbReference type="GO" id="GO:0006355">
    <property type="term" value="P:regulation of DNA-templated transcription"/>
    <property type="evidence" value="ECO:0007669"/>
    <property type="project" value="InterPro"/>
</dbReference>
<dbReference type="InterPro" id="IPR002197">
    <property type="entry name" value="HTH_Fis"/>
</dbReference>
<dbReference type="EMBL" id="LYDR01000063">
    <property type="protein sequence ID" value="ODA32705.1"/>
    <property type="molecule type" value="Genomic_DNA"/>
</dbReference>
<keyword evidence="3" id="KW-0805">Transcription regulation</keyword>
<evidence type="ECO:0000256" key="5">
    <source>
        <dbReference type="ARBA" id="ARBA00023163"/>
    </source>
</evidence>
<evidence type="ECO:0000256" key="3">
    <source>
        <dbReference type="ARBA" id="ARBA00023015"/>
    </source>
</evidence>
<keyword evidence="2" id="KW-0067">ATP-binding</keyword>
<dbReference type="PROSITE" id="PS50006">
    <property type="entry name" value="FHA_DOMAIN"/>
    <property type="match status" value="1"/>
</dbReference>
<keyword evidence="5" id="KW-0804">Transcription</keyword>
<evidence type="ECO:0000256" key="4">
    <source>
        <dbReference type="ARBA" id="ARBA00023125"/>
    </source>
</evidence>
<dbReference type="InterPro" id="IPR029016">
    <property type="entry name" value="GAF-like_dom_sf"/>
</dbReference>
<keyword evidence="4" id="KW-0238">DNA-binding</keyword>
<dbReference type="SMART" id="SM00065">
    <property type="entry name" value="GAF"/>
    <property type="match status" value="1"/>
</dbReference>
<dbReference type="SMART" id="SM00240">
    <property type="entry name" value="FHA"/>
    <property type="match status" value="1"/>
</dbReference>
<dbReference type="InterPro" id="IPR003018">
    <property type="entry name" value="GAF"/>
</dbReference>
<dbReference type="AlphaFoldDB" id="A0A1C3EHI4"/>
<proteinExistence type="predicted"/>
<dbReference type="InterPro" id="IPR009057">
    <property type="entry name" value="Homeodomain-like_sf"/>
</dbReference>
<evidence type="ECO:0000256" key="6">
    <source>
        <dbReference type="SAM" id="Coils"/>
    </source>
</evidence>
<dbReference type="Gene3D" id="3.30.450.40">
    <property type="match status" value="1"/>
</dbReference>
<dbReference type="GO" id="GO:0005524">
    <property type="term" value="F:ATP binding"/>
    <property type="evidence" value="ECO:0007669"/>
    <property type="project" value="UniProtKB-KW"/>
</dbReference>
<dbReference type="Pfam" id="PF01590">
    <property type="entry name" value="GAF"/>
    <property type="match status" value="1"/>
</dbReference>
<evidence type="ECO:0000313" key="9">
    <source>
        <dbReference type="EMBL" id="ODA32705.1"/>
    </source>
</evidence>
<dbReference type="SMART" id="SM00382">
    <property type="entry name" value="AAA"/>
    <property type="match status" value="1"/>
</dbReference>
<dbReference type="Gene3D" id="2.60.200.20">
    <property type="match status" value="1"/>
</dbReference>
<evidence type="ECO:0000259" key="8">
    <source>
        <dbReference type="PROSITE" id="PS50045"/>
    </source>
</evidence>
<dbReference type="PROSITE" id="PS50045">
    <property type="entry name" value="SIGMA54_INTERACT_4"/>
    <property type="match status" value="1"/>
</dbReference>
<keyword evidence="6" id="KW-0175">Coiled coil</keyword>
<dbReference type="Gene3D" id="1.10.8.60">
    <property type="match status" value="1"/>
</dbReference>
<dbReference type="Pfam" id="PF00498">
    <property type="entry name" value="FHA"/>
    <property type="match status" value="1"/>
</dbReference>
<accession>A0A1C3EHI4</accession>
<dbReference type="PANTHER" id="PTHR32071">
    <property type="entry name" value="TRANSCRIPTIONAL REGULATORY PROTEIN"/>
    <property type="match status" value="1"/>
</dbReference>
<dbReference type="SUPFAM" id="SSF49879">
    <property type="entry name" value="SMAD/FHA domain"/>
    <property type="match status" value="1"/>
</dbReference>
<dbReference type="InterPro" id="IPR000253">
    <property type="entry name" value="FHA_dom"/>
</dbReference>
<dbReference type="InterPro" id="IPR003593">
    <property type="entry name" value="AAA+_ATPase"/>
</dbReference>
<evidence type="ECO:0000256" key="1">
    <source>
        <dbReference type="ARBA" id="ARBA00022741"/>
    </source>
</evidence>
<feature type="domain" description="FHA" evidence="7">
    <location>
        <begin position="34"/>
        <end position="83"/>
    </location>
</feature>
<dbReference type="CDD" id="cd00009">
    <property type="entry name" value="AAA"/>
    <property type="match status" value="1"/>
</dbReference>
<dbReference type="SUPFAM" id="SSF46689">
    <property type="entry name" value="Homeodomain-like"/>
    <property type="match status" value="1"/>
</dbReference>
<dbReference type="FunFam" id="3.40.50.300:FF:000006">
    <property type="entry name" value="DNA-binding transcriptional regulator NtrC"/>
    <property type="match status" value="1"/>
</dbReference>
<dbReference type="STRING" id="1841610.A6X21_20375"/>
<evidence type="ECO:0000259" key="7">
    <source>
        <dbReference type="PROSITE" id="PS50006"/>
    </source>
</evidence>
<comment type="caution">
    <text evidence="9">The sequence shown here is derived from an EMBL/GenBank/DDBJ whole genome shotgun (WGS) entry which is preliminary data.</text>
</comment>
<dbReference type="PANTHER" id="PTHR32071:SF57">
    <property type="entry name" value="C4-DICARBOXYLATE TRANSPORT TRANSCRIPTIONAL REGULATORY PROTEIN DCTD"/>
    <property type="match status" value="1"/>
</dbReference>
<dbReference type="CDD" id="cd00060">
    <property type="entry name" value="FHA"/>
    <property type="match status" value="1"/>
</dbReference>
<dbReference type="SUPFAM" id="SSF52540">
    <property type="entry name" value="P-loop containing nucleoside triphosphate hydrolases"/>
    <property type="match status" value="1"/>
</dbReference>